<gene>
    <name evidence="3" type="ORF">TSUD_244890</name>
</gene>
<dbReference type="EMBL" id="DF973862">
    <property type="protein sequence ID" value="GAU41404.1"/>
    <property type="molecule type" value="Genomic_DNA"/>
</dbReference>
<feature type="domain" description="Reverse transcriptase zinc-binding" evidence="1">
    <location>
        <begin position="262"/>
        <end position="353"/>
    </location>
</feature>
<evidence type="ECO:0000313" key="3">
    <source>
        <dbReference type="EMBL" id="GAU41404.1"/>
    </source>
</evidence>
<evidence type="ECO:0000259" key="1">
    <source>
        <dbReference type="Pfam" id="PF13966"/>
    </source>
</evidence>
<dbReference type="Gene3D" id="3.80.10.10">
    <property type="entry name" value="Ribonuclease Inhibitor"/>
    <property type="match status" value="1"/>
</dbReference>
<keyword evidence="4" id="KW-1185">Reference proteome</keyword>
<dbReference type="InterPro" id="IPR055411">
    <property type="entry name" value="LRR_FXL15/At3g58940/PEG3-like"/>
</dbReference>
<evidence type="ECO:0000259" key="2">
    <source>
        <dbReference type="Pfam" id="PF24758"/>
    </source>
</evidence>
<dbReference type="PANTHER" id="PTHR35478">
    <property type="entry name" value="ZINC FINGER FYVE DOMAIN PROTEIN"/>
    <property type="match status" value="1"/>
</dbReference>
<dbReference type="PANTHER" id="PTHR35478:SF1">
    <property type="entry name" value="ZINC FINGER FYVE DOMAIN-CONTAINING PROTEIN 26"/>
    <property type="match status" value="1"/>
</dbReference>
<sequence>MLDNTLPILSFHLNCVYRFYFNKDFYDLLDAAITRGVENVSIDLPHCSSSITMTTLPTFILTTKTLSVLKLKRVKVTLNEDDDPDIIDLPSLKVLHLESVGFTHYQHIMKLLSGCPILEELEAKDLTVYTLCKEFPTDTDVPSLSNLVRANISDAHIEFDWLHNIHHLRTQLRTVFHLFPADGQEKLPYVSIAVEWMLTGDPLKDESIRSSHIYASSPDRTLFKALQLYKVDVGTVVLEIINTIDGGPPVDVSALPDQEGVFSVKSPYDVLAQDLDLVREDVLSCLKAKQICHSLPPSKVVSFSWQLLHDRTPTRTKLSRRSVTLAMDNPNCAWCPGSLESAIHLLLHCDFAQFSLALSVGACPVAVFPFASVQKE</sequence>
<dbReference type="InterPro" id="IPR032675">
    <property type="entry name" value="LRR_dom_sf"/>
</dbReference>
<dbReference type="SUPFAM" id="SSF52047">
    <property type="entry name" value="RNI-like"/>
    <property type="match status" value="1"/>
</dbReference>
<name>A0A2Z6N9J1_TRISU</name>
<dbReference type="Pfam" id="PF13966">
    <property type="entry name" value="zf-RVT"/>
    <property type="match status" value="1"/>
</dbReference>
<proteinExistence type="predicted"/>
<organism evidence="3 4">
    <name type="scientific">Trifolium subterraneum</name>
    <name type="common">Subterranean clover</name>
    <dbReference type="NCBI Taxonomy" id="3900"/>
    <lineage>
        <taxon>Eukaryota</taxon>
        <taxon>Viridiplantae</taxon>
        <taxon>Streptophyta</taxon>
        <taxon>Embryophyta</taxon>
        <taxon>Tracheophyta</taxon>
        <taxon>Spermatophyta</taxon>
        <taxon>Magnoliopsida</taxon>
        <taxon>eudicotyledons</taxon>
        <taxon>Gunneridae</taxon>
        <taxon>Pentapetalae</taxon>
        <taxon>rosids</taxon>
        <taxon>fabids</taxon>
        <taxon>Fabales</taxon>
        <taxon>Fabaceae</taxon>
        <taxon>Papilionoideae</taxon>
        <taxon>50 kb inversion clade</taxon>
        <taxon>NPAAA clade</taxon>
        <taxon>Hologalegina</taxon>
        <taxon>IRL clade</taxon>
        <taxon>Trifolieae</taxon>
        <taxon>Trifolium</taxon>
    </lineage>
</organism>
<feature type="domain" description="F-box/LRR-repeat protein 15/At3g58940/PEG3-like LRR" evidence="2">
    <location>
        <begin position="32"/>
        <end position="123"/>
    </location>
</feature>
<dbReference type="AlphaFoldDB" id="A0A2Z6N9J1"/>
<reference evidence="4" key="1">
    <citation type="journal article" date="2017" name="Front. Plant Sci.">
        <title>Climate Clever Clovers: New Paradigm to Reduce the Environmental Footprint of Ruminants by Breeding Low Methanogenic Forages Utilizing Haplotype Variation.</title>
        <authorList>
            <person name="Kaur P."/>
            <person name="Appels R."/>
            <person name="Bayer P.E."/>
            <person name="Keeble-Gagnere G."/>
            <person name="Wang J."/>
            <person name="Hirakawa H."/>
            <person name="Shirasawa K."/>
            <person name="Vercoe P."/>
            <person name="Stefanova K."/>
            <person name="Durmic Z."/>
            <person name="Nichols P."/>
            <person name="Revell C."/>
            <person name="Isobe S.N."/>
            <person name="Edwards D."/>
            <person name="Erskine W."/>
        </authorList>
    </citation>
    <scope>NUCLEOTIDE SEQUENCE [LARGE SCALE GENOMIC DNA]</scope>
    <source>
        <strain evidence="4">cv. Daliak</strain>
    </source>
</reference>
<dbReference type="OrthoDB" id="612216at2759"/>
<evidence type="ECO:0000313" key="4">
    <source>
        <dbReference type="Proteomes" id="UP000242715"/>
    </source>
</evidence>
<dbReference type="Pfam" id="PF24758">
    <property type="entry name" value="LRR_At5g56370"/>
    <property type="match status" value="1"/>
</dbReference>
<protein>
    <submittedName>
        <fullName evidence="3">Uncharacterized protein</fullName>
    </submittedName>
</protein>
<dbReference type="InterPro" id="IPR026960">
    <property type="entry name" value="RVT-Znf"/>
</dbReference>
<dbReference type="Proteomes" id="UP000242715">
    <property type="component" value="Unassembled WGS sequence"/>
</dbReference>
<accession>A0A2Z6N9J1</accession>